<evidence type="ECO:0000256" key="5">
    <source>
        <dbReference type="ARBA" id="ARBA00022989"/>
    </source>
</evidence>
<organism evidence="9">
    <name type="scientific">Oppiella nova</name>
    <dbReference type="NCBI Taxonomy" id="334625"/>
    <lineage>
        <taxon>Eukaryota</taxon>
        <taxon>Metazoa</taxon>
        <taxon>Ecdysozoa</taxon>
        <taxon>Arthropoda</taxon>
        <taxon>Chelicerata</taxon>
        <taxon>Arachnida</taxon>
        <taxon>Acari</taxon>
        <taxon>Acariformes</taxon>
        <taxon>Sarcoptiformes</taxon>
        <taxon>Oribatida</taxon>
        <taxon>Brachypylina</taxon>
        <taxon>Oppioidea</taxon>
        <taxon>Oppiidae</taxon>
        <taxon>Oppiella</taxon>
    </lineage>
</organism>
<name>A0A7R9MJ96_9ACAR</name>
<feature type="transmembrane region" description="Helical" evidence="7">
    <location>
        <begin position="225"/>
        <end position="246"/>
    </location>
</feature>
<evidence type="ECO:0000256" key="7">
    <source>
        <dbReference type="SAM" id="Phobius"/>
    </source>
</evidence>
<dbReference type="OrthoDB" id="6716308at2759"/>
<accession>A0A7R9MJ96</accession>
<dbReference type="SUPFAM" id="SSF52540">
    <property type="entry name" value="P-loop containing nucleoside triphosphate hydrolases"/>
    <property type="match status" value="1"/>
</dbReference>
<evidence type="ECO:0000259" key="8">
    <source>
        <dbReference type="Pfam" id="PF00005"/>
    </source>
</evidence>
<dbReference type="PANTHER" id="PTHR48041">
    <property type="entry name" value="ABC TRANSPORTER G FAMILY MEMBER 28"/>
    <property type="match status" value="1"/>
</dbReference>
<keyword evidence="4 7" id="KW-0812">Transmembrane</keyword>
<keyword evidence="5 7" id="KW-1133">Transmembrane helix</keyword>
<feature type="domain" description="ABC transporter" evidence="8">
    <location>
        <begin position="5"/>
        <end position="109"/>
    </location>
</feature>
<keyword evidence="6 7" id="KW-0472">Membrane</keyword>
<dbReference type="Gene3D" id="3.40.50.300">
    <property type="entry name" value="P-loop containing nucleotide triphosphate hydrolases"/>
    <property type="match status" value="1"/>
</dbReference>
<feature type="transmembrane region" description="Helical" evidence="7">
    <location>
        <begin position="252"/>
        <end position="272"/>
    </location>
</feature>
<gene>
    <name evidence="9" type="ORF">ONB1V03_LOCUS17420</name>
</gene>
<sequence length="273" mass="30741">MNGQAVNQQTIASMSSYIQQHDLFQPMLTVREHLMFQVLLRMDKNLNTNERQDCIQRIIDKFNLAKCAETRIGDKNHFKGISGGEMKRLSIASEVLTNPSLMFCDEPTTGLDSFMAKSIVQVLKTMALEGRTIICTIHQPSSQVFELFDSLLLMADGRVAFMGSIGDAKNFFSSQGLDTTRGTPTFNIPILGSGYKAGYWQQFVTLLWRSYVTLIRNPRLLLDRLVMYLINVFWVGIMFYNIGHAYSDASTIMGALIMVMGTSCIPPIYFALV</sequence>
<dbReference type="EMBL" id="OC936353">
    <property type="protein sequence ID" value="CAD7660857.1"/>
    <property type="molecule type" value="Genomic_DNA"/>
</dbReference>
<comment type="subcellular location">
    <subcellularLocation>
        <location evidence="1">Membrane</location>
        <topology evidence="1">Multi-pass membrane protein</topology>
    </subcellularLocation>
</comment>
<proteinExistence type="inferred from homology"/>
<dbReference type="AlphaFoldDB" id="A0A7R9MJ96"/>
<evidence type="ECO:0000256" key="3">
    <source>
        <dbReference type="ARBA" id="ARBA00022448"/>
    </source>
</evidence>
<dbReference type="GO" id="GO:0016020">
    <property type="term" value="C:membrane"/>
    <property type="evidence" value="ECO:0007669"/>
    <property type="project" value="UniProtKB-SubCell"/>
</dbReference>
<evidence type="ECO:0000313" key="10">
    <source>
        <dbReference type="Proteomes" id="UP000728032"/>
    </source>
</evidence>
<dbReference type="GO" id="GO:0042626">
    <property type="term" value="F:ATPase-coupled transmembrane transporter activity"/>
    <property type="evidence" value="ECO:0007669"/>
    <property type="project" value="TreeGrafter"/>
</dbReference>
<reference evidence="9" key="1">
    <citation type="submission" date="2020-11" db="EMBL/GenBank/DDBJ databases">
        <authorList>
            <person name="Tran Van P."/>
        </authorList>
    </citation>
    <scope>NUCLEOTIDE SEQUENCE</scope>
</reference>
<dbReference type="GO" id="GO:0016887">
    <property type="term" value="F:ATP hydrolysis activity"/>
    <property type="evidence" value="ECO:0007669"/>
    <property type="project" value="InterPro"/>
</dbReference>
<keyword evidence="3" id="KW-0813">Transport</keyword>
<dbReference type="InterPro" id="IPR027417">
    <property type="entry name" value="P-loop_NTPase"/>
</dbReference>
<evidence type="ECO:0000256" key="6">
    <source>
        <dbReference type="ARBA" id="ARBA00023136"/>
    </source>
</evidence>
<protein>
    <recommendedName>
        <fullName evidence="8">ABC transporter domain-containing protein</fullName>
    </recommendedName>
</protein>
<comment type="similarity">
    <text evidence="2">Belongs to the ABC transporter superfamily. ABCG family. Eye pigment precursor importer (TC 3.A.1.204) subfamily.</text>
</comment>
<dbReference type="GO" id="GO:0005524">
    <property type="term" value="F:ATP binding"/>
    <property type="evidence" value="ECO:0007669"/>
    <property type="project" value="InterPro"/>
</dbReference>
<dbReference type="Pfam" id="PF00005">
    <property type="entry name" value="ABC_tran"/>
    <property type="match status" value="1"/>
</dbReference>
<evidence type="ECO:0000256" key="2">
    <source>
        <dbReference type="ARBA" id="ARBA00005814"/>
    </source>
</evidence>
<dbReference type="PANTHER" id="PTHR48041:SF129">
    <property type="entry name" value="PROTEIN WHITE"/>
    <property type="match status" value="1"/>
</dbReference>
<dbReference type="InterPro" id="IPR003439">
    <property type="entry name" value="ABC_transporter-like_ATP-bd"/>
</dbReference>
<evidence type="ECO:0000313" key="9">
    <source>
        <dbReference type="EMBL" id="CAD7660857.1"/>
    </source>
</evidence>
<dbReference type="Proteomes" id="UP000728032">
    <property type="component" value="Unassembled WGS sequence"/>
</dbReference>
<keyword evidence="10" id="KW-1185">Reference proteome</keyword>
<evidence type="ECO:0000256" key="4">
    <source>
        <dbReference type="ARBA" id="ARBA00022692"/>
    </source>
</evidence>
<dbReference type="InterPro" id="IPR050352">
    <property type="entry name" value="ABCG_transporters"/>
</dbReference>
<feature type="non-terminal residue" evidence="9">
    <location>
        <position position="1"/>
    </location>
</feature>
<evidence type="ECO:0000256" key="1">
    <source>
        <dbReference type="ARBA" id="ARBA00004141"/>
    </source>
</evidence>
<dbReference type="EMBL" id="CAJPVJ010021528">
    <property type="protein sequence ID" value="CAG2177993.1"/>
    <property type="molecule type" value="Genomic_DNA"/>
</dbReference>